<name>H3SJQ1_9BACL</name>
<evidence type="ECO:0000313" key="11">
    <source>
        <dbReference type="Proteomes" id="UP000003900"/>
    </source>
</evidence>
<accession>H3SJQ1</accession>
<dbReference type="Gene3D" id="3.40.50.620">
    <property type="entry name" value="HUPs"/>
    <property type="match status" value="1"/>
</dbReference>
<dbReference type="EMBL" id="AHKH01000059">
    <property type="protein sequence ID" value="EHQ60718.1"/>
    <property type="molecule type" value="Genomic_DNA"/>
</dbReference>
<feature type="binding site" evidence="8">
    <location>
        <begin position="46"/>
        <end position="51"/>
    </location>
    <ligand>
        <name>ATP</name>
        <dbReference type="ChEBI" id="CHEBI:30616"/>
    </ligand>
</feature>
<organism evidence="10 11">
    <name type="scientific">Paenibacillus dendritiformis C454</name>
    <dbReference type="NCBI Taxonomy" id="1131935"/>
    <lineage>
        <taxon>Bacteria</taxon>
        <taxon>Bacillati</taxon>
        <taxon>Bacillota</taxon>
        <taxon>Bacilli</taxon>
        <taxon>Bacillales</taxon>
        <taxon>Paenibacillaceae</taxon>
        <taxon>Paenibacillus</taxon>
    </lineage>
</organism>
<comment type="subcellular location">
    <subcellularLocation>
        <location evidence="1 8">Cytoplasm</location>
    </subcellularLocation>
</comment>
<dbReference type="Pfam" id="PF09179">
    <property type="entry name" value="TilS"/>
    <property type="match status" value="1"/>
</dbReference>
<dbReference type="Proteomes" id="UP000003900">
    <property type="component" value="Unassembled WGS sequence"/>
</dbReference>
<dbReference type="GO" id="GO:0005737">
    <property type="term" value="C:cytoplasm"/>
    <property type="evidence" value="ECO:0007669"/>
    <property type="project" value="UniProtKB-SubCell"/>
</dbReference>
<dbReference type="InterPro" id="IPR012796">
    <property type="entry name" value="Lysidine-tRNA-synth_C"/>
</dbReference>
<keyword evidence="11" id="KW-1185">Reference proteome</keyword>
<dbReference type="SUPFAM" id="SSF82829">
    <property type="entry name" value="MesJ substrate recognition domain-like"/>
    <property type="match status" value="1"/>
</dbReference>
<dbReference type="STRING" id="1131935.PDENDC454_18893"/>
<evidence type="ECO:0000256" key="6">
    <source>
        <dbReference type="ARBA" id="ARBA00022840"/>
    </source>
</evidence>
<dbReference type="CDD" id="cd01992">
    <property type="entry name" value="TilS_N"/>
    <property type="match status" value="1"/>
</dbReference>
<dbReference type="PANTHER" id="PTHR43033">
    <property type="entry name" value="TRNA(ILE)-LYSIDINE SYNTHASE-RELATED"/>
    <property type="match status" value="1"/>
</dbReference>
<comment type="domain">
    <text evidence="8">The N-terminal region contains the highly conserved SGGXDS motif, predicted to be a P-loop motif involved in ATP binding.</text>
</comment>
<protein>
    <recommendedName>
        <fullName evidence="8">tRNA(Ile)-lysidine synthase</fullName>
        <ecNumber evidence="8">6.3.4.19</ecNumber>
    </recommendedName>
    <alternativeName>
        <fullName evidence="8">tRNA(Ile)-2-lysyl-cytidine synthase</fullName>
    </alternativeName>
    <alternativeName>
        <fullName evidence="8">tRNA(Ile)-lysidine synthetase</fullName>
    </alternativeName>
</protein>
<evidence type="ECO:0000256" key="2">
    <source>
        <dbReference type="ARBA" id="ARBA00022490"/>
    </source>
</evidence>
<comment type="similarity">
    <text evidence="8">Belongs to the tRNA(Ile)-lysidine synthase family.</text>
</comment>
<dbReference type="PATRIC" id="fig|1131935.3.peg.3922"/>
<comment type="catalytic activity">
    <reaction evidence="7 8">
        <text>cytidine(34) in tRNA(Ile2) + L-lysine + ATP = lysidine(34) in tRNA(Ile2) + AMP + diphosphate + H(+)</text>
        <dbReference type="Rhea" id="RHEA:43744"/>
        <dbReference type="Rhea" id="RHEA-COMP:10625"/>
        <dbReference type="Rhea" id="RHEA-COMP:10670"/>
        <dbReference type="ChEBI" id="CHEBI:15378"/>
        <dbReference type="ChEBI" id="CHEBI:30616"/>
        <dbReference type="ChEBI" id="CHEBI:32551"/>
        <dbReference type="ChEBI" id="CHEBI:33019"/>
        <dbReference type="ChEBI" id="CHEBI:82748"/>
        <dbReference type="ChEBI" id="CHEBI:83665"/>
        <dbReference type="ChEBI" id="CHEBI:456215"/>
        <dbReference type="EC" id="6.3.4.19"/>
    </reaction>
</comment>
<comment type="caution">
    <text evidence="10">The sequence shown here is derived from an EMBL/GenBank/DDBJ whole genome shotgun (WGS) entry which is preliminary data.</text>
</comment>
<evidence type="ECO:0000256" key="3">
    <source>
        <dbReference type="ARBA" id="ARBA00022598"/>
    </source>
</evidence>
<dbReference type="Pfam" id="PF01171">
    <property type="entry name" value="ATP_bind_3"/>
    <property type="match status" value="1"/>
</dbReference>
<dbReference type="AlphaFoldDB" id="H3SJQ1"/>
<comment type="function">
    <text evidence="8">Ligates lysine onto the cytidine present at position 34 of the AUA codon-specific tRNA(Ile) that contains the anticodon CAU, in an ATP-dependent manner. Cytidine is converted to lysidine, thus changing the amino acid specificity of the tRNA from methionine to isoleucine.</text>
</comment>
<dbReference type="GO" id="GO:0006400">
    <property type="term" value="P:tRNA modification"/>
    <property type="evidence" value="ECO:0007669"/>
    <property type="project" value="UniProtKB-UniRule"/>
</dbReference>
<dbReference type="InterPro" id="IPR012795">
    <property type="entry name" value="tRNA_Ile_lys_synt_N"/>
</dbReference>
<dbReference type="InterPro" id="IPR012094">
    <property type="entry name" value="tRNA_Ile_lys_synt"/>
</dbReference>
<dbReference type="SUPFAM" id="SSF56037">
    <property type="entry name" value="PheT/TilS domain"/>
    <property type="match status" value="1"/>
</dbReference>
<keyword evidence="6 8" id="KW-0067">ATP-binding</keyword>
<evidence type="ECO:0000256" key="8">
    <source>
        <dbReference type="HAMAP-Rule" id="MF_01161"/>
    </source>
</evidence>
<dbReference type="SUPFAM" id="SSF52402">
    <property type="entry name" value="Adenine nucleotide alpha hydrolases-like"/>
    <property type="match status" value="1"/>
</dbReference>
<sequence length="539" mass="60472">MDMTAPGRHADNDSEYAWRQWTEKLRDTVERHRLWNDGDRIVIAVSGGPDSMLLLHAIAALTGHRPGSGQIIIAHVHHGFRPQESDEEARFVEREAERLGIRVAMKRVDAPGWAAEHKMNAQAAARQLRYDFLKEVAAREQAPIIALAHHADDQAETVLMRLLRGTGSTGLSGMAWKREADGFSFVRPLLGVRKAELLEWCRLRGIAYVTDSSNAKTDYLRNRVRLDVMPQLEQENPGLVASLCRTADVLREENDWIEEQARQLFQCVVKTVKDGEDVPMESSPPDGVVLDRRALLQAHVALQRRLIKLILNYLTREAEQADFDTVEALRNAAIREQPSTWKTDAVPGVEFRREYDRLLWLRQPIGQAKNGPDMLDLTIDRTYESGCLPIPSNGSTLHWVIECDSGSSITQEAAHQAASGRRRVPSGQAEALFDAEQLCWPLRVRYRRDGDRMRILGLNGSKKVQDMFVDAKIAPSLRGTVPIVADANGQILWVPGVRRSDAALVGPSTDRVLRLELEGGAHIPAQQQRSCSTQPNRMM</sequence>
<dbReference type="Pfam" id="PF11734">
    <property type="entry name" value="TilS_C"/>
    <property type="match status" value="1"/>
</dbReference>
<dbReference type="InterPro" id="IPR011063">
    <property type="entry name" value="TilS/TtcA_N"/>
</dbReference>
<keyword evidence="3 8" id="KW-0436">Ligase</keyword>
<keyword evidence="4 8" id="KW-0819">tRNA processing</keyword>
<dbReference type="EC" id="6.3.4.19" evidence="8"/>
<evidence type="ECO:0000259" key="9">
    <source>
        <dbReference type="SMART" id="SM00977"/>
    </source>
</evidence>
<feature type="domain" description="Lysidine-tRNA(Ile) synthetase C-terminal" evidence="9">
    <location>
        <begin position="442"/>
        <end position="515"/>
    </location>
</feature>
<keyword evidence="2 8" id="KW-0963">Cytoplasm</keyword>
<evidence type="ECO:0000256" key="5">
    <source>
        <dbReference type="ARBA" id="ARBA00022741"/>
    </source>
</evidence>
<proteinExistence type="inferred from homology"/>
<evidence type="ECO:0000256" key="4">
    <source>
        <dbReference type="ARBA" id="ARBA00022694"/>
    </source>
</evidence>
<gene>
    <name evidence="8" type="primary">tilS</name>
    <name evidence="10" type="ORF">PDENDC454_18893</name>
</gene>
<evidence type="ECO:0000256" key="1">
    <source>
        <dbReference type="ARBA" id="ARBA00004496"/>
    </source>
</evidence>
<evidence type="ECO:0000313" key="10">
    <source>
        <dbReference type="EMBL" id="EHQ60718.1"/>
    </source>
</evidence>
<dbReference type="RefSeq" id="WP_006678274.1">
    <property type="nucleotide sequence ID" value="NZ_AHKH01000059.1"/>
</dbReference>
<dbReference type="InterPro" id="IPR014729">
    <property type="entry name" value="Rossmann-like_a/b/a_fold"/>
</dbReference>
<reference evidence="10 11" key="1">
    <citation type="journal article" date="2012" name="J. Bacteriol.">
        <title>Genome Sequence of the Pattern-Forming Social Bacterium Paenibacillus dendritiformis C454 Chiral Morphotype.</title>
        <authorList>
            <person name="Sirota-Madi A."/>
            <person name="Olender T."/>
            <person name="Helman Y."/>
            <person name="Brainis I."/>
            <person name="Finkelshtein A."/>
            <person name="Roth D."/>
            <person name="Hagai E."/>
            <person name="Leshkowitz D."/>
            <person name="Brodsky L."/>
            <person name="Galatenko V."/>
            <person name="Nikolaev V."/>
            <person name="Gutnick D.L."/>
            <person name="Lancet D."/>
            <person name="Ben-Jacob E."/>
        </authorList>
    </citation>
    <scope>NUCLEOTIDE SEQUENCE [LARGE SCALE GENOMIC DNA]</scope>
    <source>
        <strain evidence="10 11">C454</strain>
    </source>
</reference>
<dbReference type="GO" id="GO:0032267">
    <property type="term" value="F:tRNA(Ile)-lysidine synthase activity"/>
    <property type="evidence" value="ECO:0007669"/>
    <property type="project" value="UniProtKB-EC"/>
</dbReference>
<dbReference type="SMART" id="SM00977">
    <property type="entry name" value="TilS_C"/>
    <property type="match status" value="1"/>
</dbReference>
<keyword evidence="5 8" id="KW-0547">Nucleotide-binding</keyword>
<dbReference type="NCBIfam" id="TIGR02433">
    <property type="entry name" value="lysidine_TilS_C"/>
    <property type="match status" value="1"/>
</dbReference>
<dbReference type="NCBIfam" id="TIGR02432">
    <property type="entry name" value="lysidine_TilS_N"/>
    <property type="match status" value="1"/>
</dbReference>
<dbReference type="InterPro" id="IPR015262">
    <property type="entry name" value="tRNA_Ile_lys_synt_subst-bd"/>
</dbReference>
<dbReference type="GO" id="GO:0005524">
    <property type="term" value="F:ATP binding"/>
    <property type="evidence" value="ECO:0007669"/>
    <property type="project" value="UniProtKB-UniRule"/>
</dbReference>
<dbReference type="PANTHER" id="PTHR43033:SF1">
    <property type="entry name" value="TRNA(ILE)-LYSIDINE SYNTHASE-RELATED"/>
    <property type="match status" value="1"/>
</dbReference>
<dbReference type="HAMAP" id="MF_01161">
    <property type="entry name" value="tRNA_Ile_lys_synt"/>
    <property type="match status" value="1"/>
</dbReference>
<evidence type="ECO:0000256" key="7">
    <source>
        <dbReference type="ARBA" id="ARBA00048539"/>
    </source>
</evidence>
<dbReference type="Gene3D" id="1.20.59.20">
    <property type="match status" value="1"/>
</dbReference>